<comment type="caution">
    <text evidence="2">The sequence shown here is derived from an EMBL/GenBank/DDBJ whole genome shotgun (WGS) entry which is preliminary data.</text>
</comment>
<name>A0AAP2YZA3_9EURY</name>
<proteinExistence type="predicted"/>
<evidence type="ECO:0000313" key="5">
    <source>
        <dbReference type="Proteomes" id="UP001321018"/>
    </source>
</evidence>
<dbReference type="RefSeq" id="WP_338003914.1">
    <property type="nucleotide sequence ID" value="NZ_JAOPKA010000006.1"/>
</dbReference>
<evidence type="ECO:0000256" key="1">
    <source>
        <dbReference type="SAM" id="Phobius"/>
    </source>
</evidence>
<dbReference type="Proteomes" id="UP001321018">
    <property type="component" value="Unassembled WGS sequence"/>
</dbReference>
<keyword evidence="4" id="KW-1185">Reference proteome</keyword>
<feature type="transmembrane region" description="Helical" evidence="1">
    <location>
        <begin position="6"/>
        <end position="24"/>
    </location>
</feature>
<reference evidence="2 4" key="1">
    <citation type="submission" date="2022-09" db="EMBL/GenBank/DDBJ databases">
        <title>Enrichment on poylsaccharides allowed isolation of novel metabolic and taxonomic groups of Haloarchaea.</title>
        <authorList>
            <person name="Sorokin D.Y."/>
            <person name="Elcheninov A.G."/>
            <person name="Khizhniak T.V."/>
            <person name="Kolganova T.V."/>
            <person name="Kublanov I.V."/>
        </authorList>
    </citation>
    <scope>NUCLEOTIDE SEQUENCE</scope>
    <source>
        <strain evidence="3 4">AArc-m2/3/4</strain>
        <strain evidence="2">AArc-xg1-1</strain>
    </source>
</reference>
<dbReference type="EMBL" id="JAOPKB010000001">
    <property type="protein sequence ID" value="MCU4971214.1"/>
    <property type="molecule type" value="Genomic_DNA"/>
</dbReference>
<dbReference type="EMBL" id="JAOPKA010000006">
    <property type="protein sequence ID" value="MCU4742080.1"/>
    <property type="molecule type" value="Genomic_DNA"/>
</dbReference>
<gene>
    <name evidence="3" type="ORF">OB955_00480</name>
    <name evidence="2" type="ORF">OB960_11795</name>
</gene>
<protein>
    <submittedName>
        <fullName evidence="2">Uncharacterized protein</fullName>
    </submittedName>
</protein>
<keyword evidence="1" id="KW-0812">Transmembrane</keyword>
<keyword evidence="1" id="KW-1133">Transmembrane helix</keyword>
<evidence type="ECO:0000313" key="2">
    <source>
        <dbReference type="EMBL" id="MCU4742080.1"/>
    </source>
</evidence>
<evidence type="ECO:0000313" key="3">
    <source>
        <dbReference type="EMBL" id="MCU4971214.1"/>
    </source>
</evidence>
<dbReference type="AlphaFoldDB" id="A0AAP2YZA3"/>
<evidence type="ECO:0000313" key="4">
    <source>
        <dbReference type="Proteomes" id="UP001320972"/>
    </source>
</evidence>
<organism evidence="2 5">
    <name type="scientific">Natronoglomus mannanivorans</name>
    <dbReference type="NCBI Taxonomy" id="2979990"/>
    <lineage>
        <taxon>Archaea</taxon>
        <taxon>Methanobacteriati</taxon>
        <taxon>Methanobacteriota</taxon>
        <taxon>Stenosarchaea group</taxon>
        <taxon>Halobacteria</taxon>
        <taxon>Halobacteriales</taxon>
        <taxon>Natrialbaceae</taxon>
        <taxon>Natronoglomus</taxon>
    </lineage>
</organism>
<dbReference type="Proteomes" id="UP001320972">
    <property type="component" value="Unassembled WGS sequence"/>
</dbReference>
<keyword evidence="1" id="KW-0472">Membrane</keyword>
<accession>A0AAP2YZA3</accession>
<sequence length="61" mass="6707">MVWDVVLGGVIVFVVIWAAVYSGTKMALQSFFGQQHVDLNALEKPRDGTGVETETGEHDEQ</sequence>